<dbReference type="InterPro" id="IPR050712">
    <property type="entry name" value="NAD(P)H-dep_reductase"/>
</dbReference>
<keyword evidence="3" id="KW-1185">Reference proteome</keyword>
<evidence type="ECO:0000313" key="2">
    <source>
        <dbReference type="EMBL" id="GGC43949.1"/>
    </source>
</evidence>
<reference evidence="3" key="1">
    <citation type="journal article" date="2019" name="Int. J. Syst. Evol. Microbiol.">
        <title>The Global Catalogue of Microorganisms (GCM) 10K type strain sequencing project: providing services to taxonomists for standard genome sequencing and annotation.</title>
        <authorList>
            <consortium name="The Broad Institute Genomics Platform"/>
            <consortium name="The Broad Institute Genome Sequencing Center for Infectious Disease"/>
            <person name="Wu L."/>
            <person name="Ma J."/>
        </authorList>
    </citation>
    <scope>NUCLEOTIDE SEQUENCE [LARGE SCALE GENOMIC DNA]</scope>
    <source>
        <strain evidence="3">CGMCC 1.15342</strain>
    </source>
</reference>
<dbReference type="RefSeq" id="WP_188753279.1">
    <property type="nucleotide sequence ID" value="NZ_BMIK01000020.1"/>
</dbReference>
<gene>
    <name evidence="2" type="ORF">GCM10011386_40390</name>
</gene>
<comment type="caution">
    <text evidence="2">The sequence shown here is derived from an EMBL/GenBank/DDBJ whole genome shotgun (WGS) entry which is preliminary data.</text>
</comment>
<dbReference type="Proteomes" id="UP000597338">
    <property type="component" value="Unassembled WGS sequence"/>
</dbReference>
<dbReference type="InterPro" id="IPR005025">
    <property type="entry name" value="FMN_Rdtase-like_dom"/>
</dbReference>
<evidence type="ECO:0000313" key="3">
    <source>
        <dbReference type="Proteomes" id="UP000597338"/>
    </source>
</evidence>
<dbReference type="InterPro" id="IPR029039">
    <property type="entry name" value="Flavoprotein-like_sf"/>
</dbReference>
<dbReference type="SUPFAM" id="SSF52218">
    <property type="entry name" value="Flavoproteins"/>
    <property type="match status" value="1"/>
</dbReference>
<sequence>MGQILAINGSASQNSSNRKLIDIFVSLTNGFFDVTVFDNLKALPHFEPERALDDTPKAVLDFRELIEKAEGILICTPEYVFSIPSGLKNAMEWCVSTTVFSGKPTGLITASANGEKGHAELQLIMQTLMAVFIRETTLLIKGIKEKINDQNTIVDRKIEDSLTVFIDAFRNLTVSRSR</sequence>
<evidence type="ECO:0000259" key="1">
    <source>
        <dbReference type="Pfam" id="PF03358"/>
    </source>
</evidence>
<dbReference type="PANTHER" id="PTHR30543:SF21">
    <property type="entry name" value="NAD(P)H-DEPENDENT FMN REDUCTASE LOT6"/>
    <property type="match status" value="1"/>
</dbReference>
<dbReference type="Pfam" id="PF03358">
    <property type="entry name" value="FMN_red"/>
    <property type="match status" value="1"/>
</dbReference>
<dbReference type="Gene3D" id="3.40.50.360">
    <property type="match status" value="1"/>
</dbReference>
<dbReference type="EMBL" id="BMIK01000020">
    <property type="protein sequence ID" value="GGC43949.1"/>
    <property type="molecule type" value="Genomic_DNA"/>
</dbReference>
<name>A0ABQ1MPF3_9SPHI</name>
<dbReference type="PANTHER" id="PTHR30543">
    <property type="entry name" value="CHROMATE REDUCTASE"/>
    <property type="match status" value="1"/>
</dbReference>
<accession>A0ABQ1MPF3</accession>
<proteinExistence type="predicted"/>
<feature type="domain" description="NADPH-dependent FMN reductase-like" evidence="1">
    <location>
        <begin position="4"/>
        <end position="139"/>
    </location>
</feature>
<protein>
    <submittedName>
        <fullName evidence="2">FMN reductase</fullName>
    </submittedName>
</protein>
<organism evidence="2 3">
    <name type="scientific">Parapedobacter defluvii</name>
    <dbReference type="NCBI Taxonomy" id="2045106"/>
    <lineage>
        <taxon>Bacteria</taxon>
        <taxon>Pseudomonadati</taxon>
        <taxon>Bacteroidota</taxon>
        <taxon>Sphingobacteriia</taxon>
        <taxon>Sphingobacteriales</taxon>
        <taxon>Sphingobacteriaceae</taxon>
        <taxon>Parapedobacter</taxon>
    </lineage>
</organism>